<dbReference type="Proteomes" id="UP000229081">
    <property type="component" value="Chromosome"/>
</dbReference>
<dbReference type="EMBL" id="CP024923">
    <property type="protein sequence ID" value="ATY34237.1"/>
    <property type="molecule type" value="Genomic_DNA"/>
</dbReference>
<dbReference type="KEGG" id="sphc:CVN68_21620"/>
<accession>A0A2K8MK40</accession>
<reference evidence="1 2" key="1">
    <citation type="submission" date="2017-11" db="EMBL/GenBank/DDBJ databases">
        <title>Complete genome sequence of Sphingomonas sp. Strain Cra20, a psychrotolerant potential plant growth promoting rhizobacteria.</title>
        <authorList>
            <person name="Luo Y."/>
        </authorList>
    </citation>
    <scope>NUCLEOTIDE SEQUENCE [LARGE SCALE GENOMIC DNA]</scope>
    <source>
        <strain evidence="1 2">Cra20</strain>
    </source>
</reference>
<organism evidence="1 2">
    <name type="scientific">Sphingomonas psychrotolerans</name>
    <dbReference type="NCBI Taxonomy" id="1327635"/>
    <lineage>
        <taxon>Bacteria</taxon>
        <taxon>Pseudomonadati</taxon>
        <taxon>Pseudomonadota</taxon>
        <taxon>Alphaproteobacteria</taxon>
        <taxon>Sphingomonadales</taxon>
        <taxon>Sphingomonadaceae</taxon>
        <taxon>Sphingomonas</taxon>
    </lineage>
</organism>
<protein>
    <submittedName>
        <fullName evidence="1">Uncharacterized protein</fullName>
    </submittedName>
</protein>
<gene>
    <name evidence="1" type="ORF">CVN68_21620</name>
</gene>
<proteinExistence type="predicted"/>
<sequence length="60" mass="6231">MEILGAAWVRSEGAGEDRSAAGFAGIDVSGADWNQAKVDRPSAETSPARAILAIIQMAPF</sequence>
<name>A0A2K8MK40_9SPHN</name>
<dbReference type="AlphaFoldDB" id="A0A2K8MK40"/>
<keyword evidence="2" id="KW-1185">Reference proteome</keyword>
<evidence type="ECO:0000313" key="1">
    <source>
        <dbReference type="EMBL" id="ATY34237.1"/>
    </source>
</evidence>
<evidence type="ECO:0000313" key="2">
    <source>
        <dbReference type="Proteomes" id="UP000229081"/>
    </source>
</evidence>